<dbReference type="Pfam" id="PF13450">
    <property type="entry name" value="NAD_binding_8"/>
    <property type="match status" value="1"/>
</dbReference>
<keyword evidence="2" id="KW-1185">Reference proteome</keyword>
<evidence type="ECO:0000313" key="1">
    <source>
        <dbReference type="EMBL" id="KAK1468055.1"/>
    </source>
</evidence>
<reference evidence="1" key="1">
    <citation type="submission" date="2016-11" db="EMBL/GenBank/DDBJ databases">
        <title>The genome sequence of Colletotrichum cuscutae.</title>
        <authorList>
            <person name="Baroncelli R."/>
        </authorList>
    </citation>
    <scope>NUCLEOTIDE SEQUENCE</scope>
    <source>
        <strain evidence="1">IMI 304802</strain>
    </source>
</reference>
<dbReference type="InterPro" id="IPR036188">
    <property type="entry name" value="FAD/NAD-bd_sf"/>
</dbReference>
<comment type="caution">
    <text evidence="1">The sequence shown here is derived from an EMBL/GenBank/DDBJ whole genome shotgun (WGS) entry which is preliminary data.</text>
</comment>
<protein>
    <submittedName>
        <fullName evidence="1">Salicylate hydroxylase</fullName>
    </submittedName>
</protein>
<name>A0AAI9V2H6_9PEZI</name>
<dbReference type="SUPFAM" id="SSF51905">
    <property type="entry name" value="FAD/NAD(P)-binding domain"/>
    <property type="match status" value="1"/>
</dbReference>
<dbReference type="AlphaFoldDB" id="A0AAI9V2H6"/>
<dbReference type="Proteomes" id="UP001239213">
    <property type="component" value="Unassembled WGS sequence"/>
</dbReference>
<dbReference type="EMBL" id="MPDP01000254">
    <property type="protein sequence ID" value="KAK1468055.1"/>
    <property type="molecule type" value="Genomic_DNA"/>
</dbReference>
<dbReference type="Gene3D" id="3.50.50.60">
    <property type="entry name" value="FAD/NAD(P)-binding domain"/>
    <property type="match status" value="1"/>
</dbReference>
<sequence length="111" mass="12536">MEGQKLRILIVGAGIGGLTAALALSREGHEVLVCHRPLFRRNLVSNQMLSSVREVKVRRGNWCSHWASSKLYLYPAKDWFRAGGTRVQHLQPGSYFGQLWSYPAEDVAKRV</sequence>
<organism evidence="1 2">
    <name type="scientific">Colletotrichum cuscutae</name>
    <dbReference type="NCBI Taxonomy" id="1209917"/>
    <lineage>
        <taxon>Eukaryota</taxon>
        <taxon>Fungi</taxon>
        <taxon>Dikarya</taxon>
        <taxon>Ascomycota</taxon>
        <taxon>Pezizomycotina</taxon>
        <taxon>Sordariomycetes</taxon>
        <taxon>Hypocreomycetidae</taxon>
        <taxon>Glomerellales</taxon>
        <taxon>Glomerellaceae</taxon>
        <taxon>Colletotrichum</taxon>
        <taxon>Colletotrichum acutatum species complex</taxon>
    </lineage>
</organism>
<evidence type="ECO:0000313" key="2">
    <source>
        <dbReference type="Proteomes" id="UP001239213"/>
    </source>
</evidence>
<gene>
    <name evidence="1" type="ORF">CCUS01_06759</name>
</gene>
<accession>A0AAI9V2H6</accession>
<proteinExistence type="predicted"/>